<dbReference type="EMBL" id="LNIX01000003">
    <property type="protein sequence ID" value="OXA58218.1"/>
    <property type="molecule type" value="Genomic_DNA"/>
</dbReference>
<sequence length="268" mass="30417">MANTNSDGRLVALNELKLKLAEHQKLAKAKNIFDDAWLTGFLNGTKYDVDGAIKCLEQFIYIRTKKYRQFSVKYMNPLTLTALDVGCIRTLKYSDEKGRRIGVGQFTFWDASKYNAYEVLAECVLHMDESMRSYLTGSVGNECIVILDLAGLGIQHIRQGTPSKIVQYFDFFLNNIPVRIAGIHLLNMCTLGKFFLSVCKRCLKEKLRSRIYIHNDLESFHGLIPTSALPLSLGGDLNGEDAYENEFVSRIRGQQTFYKRIADLAMNS</sequence>
<dbReference type="Pfam" id="PF00650">
    <property type="entry name" value="CRAL_TRIO"/>
    <property type="match status" value="1"/>
</dbReference>
<feature type="domain" description="CRAL-TRIO" evidence="1">
    <location>
        <begin position="76"/>
        <end position="241"/>
    </location>
</feature>
<dbReference type="GO" id="GO:0016020">
    <property type="term" value="C:membrane"/>
    <property type="evidence" value="ECO:0007669"/>
    <property type="project" value="TreeGrafter"/>
</dbReference>
<dbReference type="InterPro" id="IPR001251">
    <property type="entry name" value="CRAL-TRIO_dom"/>
</dbReference>
<reference evidence="2 3" key="1">
    <citation type="submission" date="2015-12" db="EMBL/GenBank/DDBJ databases">
        <title>The genome of Folsomia candida.</title>
        <authorList>
            <person name="Faddeeva A."/>
            <person name="Derks M.F."/>
            <person name="Anvar Y."/>
            <person name="Smit S."/>
            <person name="Van Straalen N."/>
            <person name="Roelofs D."/>
        </authorList>
    </citation>
    <scope>NUCLEOTIDE SEQUENCE [LARGE SCALE GENOMIC DNA]</scope>
    <source>
        <strain evidence="2 3">VU population</strain>
        <tissue evidence="2">Whole body</tissue>
    </source>
</reference>
<accession>A0A226ELX9</accession>
<dbReference type="SUPFAM" id="SSF52087">
    <property type="entry name" value="CRAL/TRIO domain"/>
    <property type="match status" value="1"/>
</dbReference>
<evidence type="ECO:0000313" key="3">
    <source>
        <dbReference type="Proteomes" id="UP000198287"/>
    </source>
</evidence>
<dbReference type="OMA" id="MAYKCHE"/>
<evidence type="ECO:0000259" key="1">
    <source>
        <dbReference type="PROSITE" id="PS50191"/>
    </source>
</evidence>
<dbReference type="OrthoDB" id="6682367at2759"/>
<dbReference type="SUPFAM" id="SSF46938">
    <property type="entry name" value="CRAL/TRIO N-terminal domain"/>
    <property type="match status" value="1"/>
</dbReference>
<dbReference type="Proteomes" id="UP000198287">
    <property type="component" value="Unassembled WGS sequence"/>
</dbReference>
<dbReference type="Gene3D" id="3.40.525.10">
    <property type="entry name" value="CRAL-TRIO lipid binding domain"/>
    <property type="match status" value="1"/>
</dbReference>
<dbReference type="PANTHER" id="PTHR10174:SF130">
    <property type="entry name" value="ALPHA-TOCOPHEROL TRANSFER PROTEIN-LIKE"/>
    <property type="match status" value="1"/>
</dbReference>
<dbReference type="CDD" id="cd00170">
    <property type="entry name" value="SEC14"/>
    <property type="match status" value="1"/>
</dbReference>
<dbReference type="PROSITE" id="PS50191">
    <property type="entry name" value="CRAL_TRIO"/>
    <property type="match status" value="1"/>
</dbReference>
<keyword evidence="3" id="KW-1185">Reference proteome</keyword>
<proteinExistence type="predicted"/>
<dbReference type="STRING" id="158441.A0A226ELX9"/>
<dbReference type="PANTHER" id="PTHR10174">
    <property type="entry name" value="ALPHA-TOCOPHEROL TRANSFER PROTEIN-RELATED"/>
    <property type="match status" value="1"/>
</dbReference>
<comment type="caution">
    <text evidence="2">The sequence shown here is derived from an EMBL/GenBank/DDBJ whole genome shotgun (WGS) entry which is preliminary data.</text>
</comment>
<dbReference type="InterPro" id="IPR036273">
    <property type="entry name" value="CRAL/TRIO_N_dom_sf"/>
</dbReference>
<gene>
    <name evidence="2" type="ORF">Fcan01_06415</name>
</gene>
<dbReference type="InterPro" id="IPR036865">
    <property type="entry name" value="CRAL-TRIO_dom_sf"/>
</dbReference>
<dbReference type="GO" id="GO:1902936">
    <property type="term" value="F:phosphatidylinositol bisphosphate binding"/>
    <property type="evidence" value="ECO:0007669"/>
    <property type="project" value="TreeGrafter"/>
</dbReference>
<dbReference type="AlphaFoldDB" id="A0A226ELX9"/>
<dbReference type="PRINTS" id="PR00180">
    <property type="entry name" value="CRETINALDHBP"/>
</dbReference>
<protein>
    <submittedName>
        <fullName evidence="2">Clavesin-2</fullName>
    </submittedName>
</protein>
<name>A0A226ELX9_FOLCA</name>
<evidence type="ECO:0000313" key="2">
    <source>
        <dbReference type="EMBL" id="OXA58218.1"/>
    </source>
</evidence>
<organism evidence="2 3">
    <name type="scientific">Folsomia candida</name>
    <name type="common">Springtail</name>
    <dbReference type="NCBI Taxonomy" id="158441"/>
    <lineage>
        <taxon>Eukaryota</taxon>
        <taxon>Metazoa</taxon>
        <taxon>Ecdysozoa</taxon>
        <taxon>Arthropoda</taxon>
        <taxon>Hexapoda</taxon>
        <taxon>Collembola</taxon>
        <taxon>Entomobryomorpha</taxon>
        <taxon>Isotomoidea</taxon>
        <taxon>Isotomidae</taxon>
        <taxon>Proisotominae</taxon>
        <taxon>Folsomia</taxon>
    </lineage>
</organism>
<dbReference type="Gene3D" id="1.20.5.1200">
    <property type="entry name" value="Alpha-tocopherol transfer"/>
    <property type="match status" value="1"/>
</dbReference>
<dbReference type="SMART" id="SM00516">
    <property type="entry name" value="SEC14"/>
    <property type="match status" value="1"/>
</dbReference>